<feature type="region of interest" description="Disordered" evidence="1">
    <location>
        <begin position="29"/>
        <end position="56"/>
    </location>
</feature>
<sequence length="175" mass="19494">MNQDSNKRSPSQSIITITDDLTFSEEYHCSSHSVQNVEASEDQNSGQKELNIDSQNDLSLSPVREDINNTKTDRAELYIIPEEIEDSNLHAEYASLSPPINSFSADEDLSIPDFVCAEPNFDWSNGNNASVHPLLDNISDTAYISTEDGITASDFSQKKEKTWYLDVGEPSDLIN</sequence>
<feature type="compositionally biased region" description="Polar residues" evidence="1">
    <location>
        <begin position="30"/>
        <end position="56"/>
    </location>
</feature>
<feature type="non-terminal residue" evidence="2">
    <location>
        <position position="175"/>
    </location>
</feature>
<gene>
    <name evidence="2" type="ORF">AMORRO_LOCUS9637</name>
</gene>
<evidence type="ECO:0000256" key="1">
    <source>
        <dbReference type="SAM" id="MobiDB-lite"/>
    </source>
</evidence>
<reference evidence="2" key="1">
    <citation type="submission" date="2021-06" db="EMBL/GenBank/DDBJ databases">
        <authorList>
            <person name="Kallberg Y."/>
            <person name="Tangrot J."/>
            <person name="Rosling A."/>
        </authorList>
    </citation>
    <scope>NUCLEOTIDE SEQUENCE</scope>
    <source>
        <strain evidence="2">CL551</strain>
    </source>
</reference>
<proteinExistence type="predicted"/>
<name>A0A9N9DPV2_9GLOM</name>
<evidence type="ECO:0000313" key="3">
    <source>
        <dbReference type="Proteomes" id="UP000789342"/>
    </source>
</evidence>
<protein>
    <submittedName>
        <fullName evidence="2">12733_t:CDS:1</fullName>
    </submittedName>
</protein>
<comment type="caution">
    <text evidence="2">The sequence shown here is derived from an EMBL/GenBank/DDBJ whole genome shotgun (WGS) entry which is preliminary data.</text>
</comment>
<dbReference type="Proteomes" id="UP000789342">
    <property type="component" value="Unassembled WGS sequence"/>
</dbReference>
<accession>A0A9N9DPV2</accession>
<keyword evidence="3" id="KW-1185">Reference proteome</keyword>
<dbReference type="AlphaFoldDB" id="A0A9N9DPV2"/>
<evidence type="ECO:0000313" key="2">
    <source>
        <dbReference type="EMBL" id="CAG8643679.1"/>
    </source>
</evidence>
<dbReference type="EMBL" id="CAJVPV010009632">
    <property type="protein sequence ID" value="CAG8643679.1"/>
    <property type="molecule type" value="Genomic_DNA"/>
</dbReference>
<organism evidence="2 3">
    <name type="scientific">Acaulospora morrowiae</name>
    <dbReference type="NCBI Taxonomy" id="94023"/>
    <lineage>
        <taxon>Eukaryota</taxon>
        <taxon>Fungi</taxon>
        <taxon>Fungi incertae sedis</taxon>
        <taxon>Mucoromycota</taxon>
        <taxon>Glomeromycotina</taxon>
        <taxon>Glomeromycetes</taxon>
        <taxon>Diversisporales</taxon>
        <taxon>Acaulosporaceae</taxon>
        <taxon>Acaulospora</taxon>
    </lineage>
</organism>